<feature type="region of interest" description="Disordered" evidence="1">
    <location>
        <begin position="264"/>
        <end position="283"/>
    </location>
</feature>
<dbReference type="EMBL" id="JAGINX010000001">
    <property type="protein sequence ID" value="MBP2319208.1"/>
    <property type="molecule type" value="Genomic_DNA"/>
</dbReference>
<dbReference type="Pfam" id="PF10728">
    <property type="entry name" value="DUF2520"/>
    <property type="match status" value="1"/>
</dbReference>
<accession>A0ABS4T5M5</accession>
<evidence type="ECO:0000313" key="4">
    <source>
        <dbReference type="EMBL" id="MBP2319208.1"/>
    </source>
</evidence>
<sequence length="323" mass="32973">MTQQPIDPYAAEQAPSQRDGRLGVGVISAGKVGAVLGAALRAAGHSVVGVHAVSEDSRSRAESLLPDVPVLEIPEILRRAELVLLAVPDDVLPEVVSGIAEAGHIQAGQLIVHTSGRYGTGVLGPAQQAGAIGLAIHPAMTFTGMSMDLQRLNACAFAVTAPAPVLPIAQALVVEMGGEPVVIAEQDRGTYHAALTHASNHLNTLTGQATEMLGRIGVEQPDHVLRPLMHAALDNALASGEGALTGPIARGDLNTVRHHVGLLSGGAGAEGEGAESGGAESVSDLPADVRTAYLAMARATAQRALDRGIITESQAAELLDLLG</sequence>
<comment type="caution">
    <text evidence="4">The sequence shown here is derived from an EMBL/GenBank/DDBJ whole genome shotgun (WGS) entry which is preliminary data.</text>
</comment>
<feature type="domain" description="DUF2520" evidence="3">
    <location>
        <begin position="155"/>
        <end position="261"/>
    </location>
</feature>
<dbReference type="SUPFAM" id="SSF51735">
    <property type="entry name" value="NAD(P)-binding Rossmann-fold domains"/>
    <property type="match status" value="1"/>
</dbReference>
<dbReference type="InterPro" id="IPR036291">
    <property type="entry name" value="NAD(P)-bd_dom_sf"/>
</dbReference>
<dbReference type="InterPro" id="IPR008927">
    <property type="entry name" value="6-PGluconate_DH-like_C_sf"/>
</dbReference>
<feature type="domain" description="Putative oxidoreductase/dehydrogenase Rossmann-like" evidence="2">
    <location>
        <begin position="16"/>
        <end position="138"/>
    </location>
</feature>
<dbReference type="Gene3D" id="3.40.50.720">
    <property type="entry name" value="NAD(P)-binding Rossmann-like Domain"/>
    <property type="match status" value="1"/>
</dbReference>
<dbReference type="InterPro" id="IPR037108">
    <property type="entry name" value="TM1727-like_C_sf"/>
</dbReference>
<dbReference type="Proteomes" id="UP001519331">
    <property type="component" value="Unassembled WGS sequence"/>
</dbReference>
<organism evidence="4 5">
    <name type="scientific">Nesterenkonia lacusekhoensis</name>
    <dbReference type="NCBI Taxonomy" id="150832"/>
    <lineage>
        <taxon>Bacteria</taxon>
        <taxon>Bacillati</taxon>
        <taxon>Actinomycetota</taxon>
        <taxon>Actinomycetes</taxon>
        <taxon>Micrococcales</taxon>
        <taxon>Micrococcaceae</taxon>
        <taxon>Nesterenkonia</taxon>
    </lineage>
</organism>
<keyword evidence="5" id="KW-1185">Reference proteome</keyword>
<reference evidence="4 5" key="1">
    <citation type="submission" date="2021-03" db="EMBL/GenBank/DDBJ databases">
        <title>Sequencing the genomes of 1000 actinobacteria strains.</title>
        <authorList>
            <person name="Klenk H.-P."/>
        </authorList>
    </citation>
    <scope>NUCLEOTIDE SEQUENCE [LARGE SCALE GENOMIC DNA]</scope>
    <source>
        <strain evidence="4 5">DSM 12544</strain>
    </source>
</reference>
<feature type="compositionally biased region" description="Gly residues" evidence="1">
    <location>
        <begin position="264"/>
        <end position="276"/>
    </location>
</feature>
<dbReference type="PANTHER" id="PTHR40459:SF1">
    <property type="entry name" value="CONSERVED HYPOTHETICAL ALANINE AND LEUCINE RICH PROTEIN"/>
    <property type="match status" value="1"/>
</dbReference>
<name>A0ABS4T5M5_9MICC</name>
<proteinExistence type="predicted"/>
<dbReference type="RefSeq" id="WP_342591477.1">
    <property type="nucleotide sequence ID" value="NZ_JAGINX010000001.1"/>
</dbReference>
<evidence type="ECO:0000259" key="2">
    <source>
        <dbReference type="Pfam" id="PF10727"/>
    </source>
</evidence>
<protein>
    <submittedName>
        <fullName evidence="4">Short-subunit dehydrogenase-like oxidoreductase (DUF2520 family)</fullName>
    </submittedName>
</protein>
<evidence type="ECO:0000256" key="1">
    <source>
        <dbReference type="SAM" id="MobiDB-lite"/>
    </source>
</evidence>
<evidence type="ECO:0000313" key="5">
    <source>
        <dbReference type="Proteomes" id="UP001519331"/>
    </source>
</evidence>
<dbReference type="Gene3D" id="1.10.1040.20">
    <property type="entry name" value="ProC-like, C-terminal domain"/>
    <property type="match status" value="1"/>
</dbReference>
<dbReference type="SUPFAM" id="SSF48179">
    <property type="entry name" value="6-phosphogluconate dehydrogenase C-terminal domain-like"/>
    <property type="match status" value="1"/>
</dbReference>
<evidence type="ECO:0000259" key="3">
    <source>
        <dbReference type="Pfam" id="PF10728"/>
    </source>
</evidence>
<dbReference type="PANTHER" id="PTHR40459">
    <property type="entry name" value="CONSERVED HYPOTHETICAL ALANINE AND LEUCINE RICH PROTEIN"/>
    <property type="match status" value="1"/>
</dbReference>
<dbReference type="InterPro" id="IPR019665">
    <property type="entry name" value="OxRdtase/DH_put_Rossmann_dom"/>
</dbReference>
<dbReference type="InterPro" id="IPR018931">
    <property type="entry name" value="DUF2520"/>
</dbReference>
<gene>
    <name evidence="4" type="ORF">JOF45_002227</name>
</gene>
<dbReference type="Pfam" id="PF10727">
    <property type="entry name" value="Rossmann-like"/>
    <property type="match status" value="1"/>
</dbReference>